<name>W6N6A7_CLOTY</name>
<dbReference type="GeneID" id="29420418"/>
<dbReference type="GO" id="GO:0016887">
    <property type="term" value="F:ATP hydrolysis activity"/>
    <property type="evidence" value="ECO:0007669"/>
    <property type="project" value="InterPro"/>
</dbReference>
<dbReference type="EMBL" id="CBXI010000010">
    <property type="protein sequence ID" value="CDL90789.1"/>
    <property type="molecule type" value="Genomic_DNA"/>
</dbReference>
<keyword evidence="2" id="KW-0547">Nucleotide-binding</keyword>
<evidence type="ECO:0000313" key="5">
    <source>
        <dbReference type="EMBL" id="CDL90789.1"/>
    </source>
</evidence>
<protein>
    <submittedName>
        <fullName evidence="5">COG0488: ATPase components of ABC transporters with duplicated ATPase domains</fullName>
    </submittedName>
</protein>
<gene>
    <name evidence="5" type="ORF">CTDIVETGP_0859</name>
</gene>
<dbReference type="InterPro" id="IPR003439">
    <property type="entry name" value="ABC_transporter-like_ATP-bd"/>
</dbReference>
<dbReference type="InterPro" id="IPR003593">
    <property type="entry name" value="AAA+_ATPase"/>
</dbReference>
<dbReference type="Pfam" id="PF12848">
    <property type="entry name" value="ABC_tran_Xtn"/>
    <property type="match status" value="1"/>
</dbReference>
<evidence type="ECO:0000256" key="1">
    <source>
        <dbReference type="ARBA" id="ARBA00022737"/>
    </source>
</evidence>
<feature type="domain" description="ABC transporter" evidence="4">
    <location>
        <begin position="321"/>
        <end position="539"/>
    </location>
</feature>
<dbReference type="InterPro" id="IPR017871">
    <property type="entry name" value="ABC_transporter-like_CS"/>
</dbReference>
<dbReference type="AlphaFoldDB" id="W6N6A7"/>
<dbReference type="OrthoDB" id="9801441at2"/>
<dbReference type="PANTHER" id="PTHR42855:SF1">
    <property type="entry name" value="ABC TRANSPORTER DOMAIN-CONTAINING PROTEIN"/>
    <property type="match status" value="1"/>
</dbReference>
<dbReference type="GO" id="GO:0003677">
    <property type="term" value="F:DNA binding"/>
    <property type="evidence" value="ECO:0007669"/>
    <property type="project" value="InterPro"/>
</dbReference>
<dbReference type="SUPFAM" id="SSF52540">
    <property type="entry name" value="P-loop containing nucleoside triphosphate hydrolases"/>
    <property type="match status" value="2"/>
</dbReference>
<feature type="domain" description="ABC transporter" evidence="4">
    <location>
        <begin position="4"/>
        <end position="257"/>
    </location>
</feature>
<dbReference type="PROSITE" id="PS00211">
    <property type="entry name" value="ABC_TRANSPORTER_1"/>
    <property type="match status" value="1"/>
</dbReference>
<dbReference type="PANTHER" id="PTHR42855">
    <property type="entry name" value="ABC TRANSPORTER ATP-BINDING SUBUNIT"/>
    <property type="match status" value="1"/>
</dbReference>
<organism evidence="5 6">
    <name type="scientific">Clostridium tyrobutyricum DIVETGP</name>
    <dbReference type="NCBI Taxonomy" id="1408889"/>
    <lineage>
        <taxon>Bacteria</taxon>
        <taxon>Bacillati</taxon>
        <taxon>Bacillota</taxon>
        <taxon>Clostridia</taxon>
        <taxon>Eubacteriales</taxon>
        <taxon>Clostridiaceae</taxon>
        <taxon>Clostridium</taxon>
    </lineage>
</organism>
<dbReference type="RefSeq" id="WP_017895429.1">
    <property type="nucleotide sequence ID" value="NZ_CBXI010000010.1"/>
</dbReference>
<dbReference type="InterPro" id="IPR032781">
    <property type="entry name" value="ABC_tran_Xtn"/>
</dbReference>
<dbReference type="InterPro" id="IPR032524">
    <property type="entry name" value="ABC_tran_C"/>
</dbReference>
<dbReference type="Gene3D" id="1.10.287.380">
    <property type="entry name" value="Valyl-tRNA synthetase, C-terminal domain"/>
    <property type="match status" value="1"/>
</dbReference>
<dbReference type="FunFam" id="3.40.50.300:FF:000011">
    <property type="entry name" value="Putative ABC transporter ATP-binding component"/>
    <property type="match status" value="1"/>
</dbReference>
<keyword evidence="3" id="KW-0067">ATP-binding</keyword>
<keyword evidence="1" id="KW-0677">Repeat</keyword>
<sequence>MNLLTVENISKSYSEKILFDNISLGINDGDKIGIIGVNGTGKSTFLKVIAGIEVPDTGDIVKSNKSIIGYLPQNSDFNNSRQSTVIEQIFKSGSPVMELLREYETTIKLIKERPDDVKLQNKLFALNTKIESENAWELESQAKTILTKLGITDFNAKISTLSGGQKKRVSLASCLITPANILILDEPTNHLDDETIEWLEEFLNKRSGALIMVTHDRFFLDKITNKMLELDCGKLYSYLGNYSTFLEKKAERLEMETNNERKRESLIKKELAWIRRGAKARSTKQKARIQRFEDLTNQKSAINNSKFDIDIQSSRLGKKVINIDNISKSFGEKTLIKNFSYNILNNDRIGIIGSNGSGKSTLMNILNGDILPDSGNIDIGQTVKVGYYSQGISNMDMKQRVIEYIRGTSEYAKTSEGEKINSSNILEKFLFEPSVQWTPLGKLSGGERRRLYLLKVLMEYPNVLLLDEPTNDLDIETLTILEDYLENFNGAVIAVSHDRYFLDKIVNKIFAFEGKGEINQYTSNYSYFRKMQKEKQIHLEKDTAKNNTEKKNYKQQSRKTLKFSYKEQLEFNKIDEVIESLEKSICEKESEIKNAGSNYMLLEDLLKEKSVLEKTLDEKMDRWAYLNELNEKIQESKKHV</sequence>
<dbReference type="Proteomes" id="UP000019482">
    <property type="component" value="Unassembled WGS sequence"/>
</dbReference>
<proteinExistence type="predicted"/>
<dbReference type="Pfam" id="PF16326">
    <property type="entry name" value="ABC_tran_CTD"/>
    <property type="match status" value="1"/>
</dbReference>
<evidence type="ECO:0000256" key="3">
    <source>
        <dbReference type="ARBA" id="ARBA00022840"/>
    </source>
</evidence>
<dbReference type="SMART" id="SM00382">
    <property type="entry name" value="AAA"/>
    <property type="match status" value="2"/>
</dbReference>
<dbReference type="FunFam" id="3.40.50.300:FF:000309">
    <property type="entry name" value="ABC transporter ATP-binding protein"/>
    <property type="match status" value="1"/>
</dbReference>
<dbReference type="PROSITE" id="PS50893">
    <property type="entry name" value="ABC_TRANSPORTER_2"/>
    <property type="match status" value="2"/>
</dbReference>
<evidence type="ECO:0000259" key="4">
    <source>
        <dbReference type="PROSITE" id="PS50893"/>
    </source>
</evidence>
<dbReference type="Gene3D" id="3.40.50.300">
    <property type="entry name" value="P-loop containing nucleotide triphosphate hydrolases"/>
    <property type="match status" value="2"/>
</dbReference>
<dbReference type="InterPro" id="IPR037118">
    <property type="entry name" value="Val-tRNA_synth_C_sf"/>
</dbReference>
<dbReference type="InterPro" id="IPR051309">
    <property type="entry name" value="ABCF_ATPase"/>
</dbReference>
<evidence type="ECO:0000313" key="6">
    <source>
        <dbReference type="Proteomes" id="UP000019482"/>
    </source>
</evidence>
<dbReference type="CDD" id="cd03221">
    <property type="entry name" value="ABCF_EF-3"/>
    <property type="match status" value="2"/>
</dbReference>
<comment type="caution">
    <text evidence="5">The sequence shown here is derived from an EMBL/GenBank/DDBJ whole genome shotgun (WGS) entry which is preliminary data.</text>
</comment>
<dbReference type="GO" id="GO:0005524">
    <property type="term" value="F:ATP binding"/>
    <property type="evidence" value="ECO:0007669"/>
    <property type="project" value="UniProtKB-KW"/>
</dbReference>
<reference evidence="5 6" key="1">
    <citation type="journal article" date="2015" name="Genome Announc.">
        <title>Draft Genome Sequence of Clostridium tyrobutyricum Strain DIVETGP, Isolated from Cow's Milk for Grana Padano Production.</title>
        <authorList>
            <person name="Soggiu A."/>
            <person name="Piras C."/>
            <person name="Gaiarsa S."/>
            <person name="Sassera D."/>
            <person name="Roncada P."/>
            <person name="Bendixen E."/>
            <person name="Brasca M."/>
            <person name="Bonizzi L."/>
        </authorList>
    </citation>
    <scope>NUCLEOTIDE SEQUENCE [LARGE SCALE GENOMIC DNA]</scope>
    <source>
        <strain evidence="5 6">DIVETGP</strain>
    </source>
</reference>
<keyword evidence="6" id="KW-1185">Reference proteome</keyword>
<dbReference type="InterPro" id="IPR027417">
    <property type="entry name" value="P-loop_NTPase"/>
</dbReference>
<evidence type="ECO:0000256" key="2">
    <source>
        <dbReference type="ARBA" id="ARBA00022741"/>
    </source>
</evidence>
<dbReference type="Pfam" id="PF00005">
    <property type="entry name" value="ABC_tran"/>
    <property type="match status" value="2"/>
</dbReference>
<accession>W6N6A7</accession>